<keyword evidence="2" id="KW-1185">Reference proteome</keyword>
<evidence type="ECO:0000313" key="1">
    <source>
        <dbReference type="EMBL" id="MFB9261552.1"/>
    </source>
</evidence>
<dbReference type="RefSeq" id="WP_182632385.1">
    <property type="nucleotide sequence ID" value="NZ_JAALDM010000138.1"/>
</dbReference>
<organism evidence="1 2">
    <name type="scientific">Dietzia aerolata</name>
    <dbReference type="NCBI Taxonomy" id="595984"/>
    <lineage>
        <taxon>Bacteria</taxon>
        <taxon>Bacillati</taxon>
        <taxon>Actinomycetota</taxon>
        <taxon>Actinomycetes</taxon>
        <taxon>Mycobacteriales</taxon>
        <taxon>Dietziaceae</taxon>
        <taxon>Dietzia</taxon>
    </lineage>
</organism>
<accession>A0ABV5JUW3</accession>
<gene>
    <name evidence="1" type="ORF">ACFFVD_17380</name>
</gene>
<reference evidence="1 2" key="1">
    <citation type="submission" date="2024-09" db="EMBL/GenBank/DDBJ databases">
        <authorList>
            <person name="Sun Q."/>
            <person name="Mori K."/>
        </authorList>
    </citation>
    <scope>NUCLEOTIDE SEQUENCE [LARGE SCALE GENOMIC DNA]</scope>
    <source>
        <strain evidence="1 2">CCM 7659</strain>
    </source>
</reference>
<protein>
    <submittedName>
        <fullName evidence="1">Uncharacterized protein</fullName>
    </submittedName>
</protein>
<dbReference type="Proteomes" id="UP001589700">
    <property type="component" value="Unassembled WGS sequence"/>
</dbReference>
<dbReference type="EMBL" id="JBHMDY010000033">
    <property type="protein sequence ID" value="MFB9261552.1"/>
    <property type="molecule type" value="Genomic_DNA"/>
</dbReference>
<sequence>MIWATRGWDWGFRFLRDGGVDDPLDLYDAVFATAGEGPTLLVNRDGYTGLRFPDPKGRTDRSGRLIPHEFVLWAGMGGDVTTAEAGRDFIWPLVEHEYDSKWLTPTPPD</sequence>
<evidence type="ECO:0000313" key="2">
    <source>
        <dbReference type="Proteomes" id="UP001589700"/>
    </source>
</evidence>
<comment type="caution">
    <text evidence="1">The sequence shown here is derived from an EMBL/GenBank/DDBJ whole genome shotgun (WGS) entry which is preliminary data.</text>
</comment>
<name>A0ABV5JUW3_9ACTN</name>
<proteinExistence type="predicted"/>